<evidence type="ECO:0000313" key="4">
    <source>
        <dbReference type="EMBL" id="AKJ32038.1"/>
    </source>
</evidence>
<feature type="modified residue" description="4-aspartylphosphate" evidence="2">
    <location>
        <position position="208"/>
    </location>
</feature>
<sequence>MSIRYRVAVQGFSSFERATFEAFFRLAARRSPAYDYVAELTGCDYVVADADAPETQPAVVAAGKWERALFVGAAQVNAALAQLPRPINLMQLLRALDDIVRRDTPESPPPETPAHDPLSAPLFGHSLRRVPALGRPSDFQSSSNFSNAVLVEGDEKFEHILVVDDNDLALRFIQSRLKRFGFKVHLARSGDEAMQRLDEQPFDFVFLDVMTDDMDGYHICRNIKRRRPANGQQVPVVVLLGSRANAIDKIRGALAGCDAYLAKPLVEDELVRVIGSHHEVFQRAFDSTMASIAATRPTPDA</sequence>
<dbReference type="SMART" id="SM00448">
    <property type="entry name" value="REC"/>
    <property type="match status" value="1"/>
</dbReference>
<gene>
    <name evidence="4" type="ORF">AAW51_5347</name>
</gene>
<dbReference type="Proteomes" id="UP000035352">
    <property type="component" value="Chromosome"/>
</dbReference>
<dbReference type="AlphaFoldDB" id="A0A0G3BVI4"/>
<accession>A0A0G3BVI4</accession>
<evidence type="ECO:0000256" key="1">
    <source>
        <dbReference type="ARBA" id="ARBA00022553"/>
    </source>
</evidence>
<dbReference type="CDD" id="cd17546">
    <property type="entry name" value="REC_hyHK_CKI1_RcsC-like"/>
    <property type="match status" value="1"/>
</dbReference>
<dbReference type="Pfam" id="PF00072">
    <property type="entry name" value="Response_reg"/>
    <property type="match status" value="1"/>
</dbReference>
<protein>
    <submittedName>
        <fullName evidence="4">Two-component response regulator</fullName>
    </submittedName>
</protein>
<dbReference type="InterPro" id="IPR050595">
    <property type="entry name" value="Bact_response_regulator"/>
</dbReference>
<evidence type="ECO:0000259" key="3">
    <source>
        <dbReference type="PROSITE" id="PS50110"/>
    </source>
</evidence>
<dbReference type="PANTHER" id="PTHR44591">
    <property type="entry name" value="STRESS RESPONSE REGULATOR PROTEIN 1"/>
    <property type="match status" value="1"/>
</dbReference>
<reference evidence="4 5" key="1">
    <citation type="submission" date="2015-05" db="EMBL/GenBank/DDBJ databases">
        <authorList>
            <person name="Tang B."/>
            <person name="Yu Y."/>
        </authorList>
    </citation>
    <scope>NUCLEOTIDE SEQUENCE [LARGE SCALE GENOMIC DNA]</scope>
    <source>
        <strain evidence="4 5">DSM 7029</strain>
    </source>
</reference>
<dbReference type="RefSeq" id="WP_053013941.1">
    <property type="nucleotide sequence ID" value="NZ_CP011371.1"/>
</dbReference>
<evidence type="ECO:0000256" key="2">
    <source>
        <dbReference type="PROSITE-ProRule" id="PRU00169"/>
    </source>
</evidence>
<dbReference type="InterPro" id="IPR001789">
    <property type="entry name" value="Sig_transdc_resp-reg_receiver"/>
</dbReference>
<dbReference type="InterPro" id="IPR011006">
    <property type="entry name" value="CheY-like_superfamily"/>
</dbReference>
<dbReference type="EMBL" id="CP011371">
    <property type="protein sequence ID" value="AKJ32038.1"/>
    <property type="molecule type" value="Genomic_DNA"/>
</dbReference>
<proteinExistence type="predicted"/>
<dbReference type="SUPFAM" id="SSF52172">
    <property type="entry name" value="CheY-like"/>
    <property type="match status" value="1"/>
</dbReference>
<dbReference type="PANTHER" id="PTHR44591:SF3">
    <property type="entry name" value="RESPONSE REGULATORY DOMAIN-CONTAINING PROTEIN"/>
    <property type="match status" value="1"/>
</dbReference>
<name>A0A0G3BVI4_9BURK</name>
<dbReference type="GO" id="GO:0000160">
    <property type="term" value="P:phosphorelay signal transduction system"/>
    <property type="evidence" value="ECO:0007669"/>
    <property type="project" value="InterPro"/>
</dbReference>
<dbReference type="KEGG" id="pbh:AAW51_5347"/>
<dbReference type="STRING" id="413882.AAW51_5347"/>
<keyword evidence="5" id="KW-1185">Reference proteome</keyword>
<evidence type="ECO:0000313" key="5">
    <source>
        <dbReference type="Proteomes" id="UP000035352"/>
    </source>
</evidence>
<dbReference type="Gene3D" id="3.40.50.2300">
    <property type="match status" value="1"/>
</dbReference>
<dbReference type="PROSITE" id="PS50110">
    <property type="entry name" value="RESPONSE_REGULATORY"/>
    <property type="match status" value="1"/>
</dbReference>
<feature type="domain" description="Response regulatory" evidence="3">
    <location>
        <begin position="159"/>
        <end position="278"/>
    </location>
</feature>
<organism evidence="4 5">
    <name type="scientific">Caldimonas brevitalea</name>
    <dbReference type="NCBI Taxonomy" id="413882"/>
    <lineage>
        <taxon>Bacteria</taxon>
        <taxon>Pseudomonadati</taxon>
        <taxon>Pseudomonadota</taxon>
        <taxon>Betaproteobacteria</taxon>
        <taxon>Burkholderiales</taxon>
        <taxon>Sphaerotilaceae</taxon>
        <taxon>Caldimonas</taxon>
    </lineage>
</organism>
<keyword evidence="1 2" id="KW-0597">Phosphoprotein</keyword>